<keyword evidence="1" id="KW-0472">Membrane</keyword>
<keyword evidence="1" id="KW-0812">Transmembrane</keyword>
<sequence>MTNEDQFMNYTHRAQGSGPPEAPARNWIKILAAYRHPSPVRSLFELTVTLVPILLLWGAAVWSTSASYWLTLPISVIASGFLVRLFMIQHDCSHGAFFKSRRANDWTGRLIGVLTLTPYDLWKRSHQVHHGAQGNLDQRGVGDILTLTVDEYNGRTFAGRLAYRLYRNPFVLFGAGPIFIFLLHHRLPVGFLRAGFKYWVSAMGTNIAIAILLITGIVAVGWLPFLVTYLLITSMAAIIGVWLFYVQHQFEDTVWDTSDNWQLHEAALYGSSFYDLPPPLRWMTANIGIHHVHHLYSRIPFYRLPDVLRDHPRLAETGRMKLGESFKTTRLKLWDTLGRRLVTFEAARAMRRNAAPRSVKP</sequence>
<dbReference type="GO" id="GO:0016717">
    <property type="term" value="F:oxidoreductase activity, acting on paired donors, with oxidation of a pair of donors resulting in the reduction of molecular oxygen to two molecules of water"/>
    <property type="evidence" value="ECO:0007669"/>
    <property type="project" value="TreeGrafter"/>
</dbReference>
<feature type="transmembrane region" description="Helical" evidence="1">
    <location>
        <begin position="43"/>
        <end position="62"/>
    </location>
</feature>
<organism evidence="3 4">
    <name type="scientific">Hyphomonas oceanitis SCH89</name>
    <dbReference type="NCBI Taxonomy" id="1280953"/>
    <lineage>
        <taxon>Bacteria</taxon>
        <taxon>Pseudomonadati</taxon>
        <taxon>Pseudomonadota</taxon>
        <taxon>Alphaproteobacteria</taxon>
        <taxon>Hyphomonadales</taxon>
        <taxon>Hyphomonadaceae</taxon>
        <taxon>Hyphomonas</taxon>
    </lineage>
</organism>
<dbReference type="Pfam" id="PF00487">
    <property type="entry name" value="FA_desaturase"/>
    <property type="match status" value="1"/>
</dbReference>
<evidence type="ECO:0000256" key="1">
    <source>
        <dbReference type="SAM" id="Phobius"/>
    </source>
</evidence>
<accession>A0A059G2E9</accession>
<gene>
    <name evidence="3" type="ORF">HOC_18986</name>
</gene>
<reference evidence="3 4" key="1">
    <citation type="journal article" date="2014" name="Antonie Van Leeuwenhoek">
        <title>Hyphomonas beringensis sp. nov. and Hyphomonas chukchiensis sp. nov., isolated from surface seawater of the Bering Sea and Chukchi Sea.</title>
        <authorList>
            <person name="Li C."/>
            <person name="Lai Q."/>
            <person name="Li G."/>
            <person name="Dong C."/>
            <person name="Wang J."/>
            <person name="Liao Y."/>
            <person name="Shao Z."/>
        </authorList>
    </citation>
    <scope>NUCLEOTIDE SEQUENCE [LARGE SCALE GENOMIC DNA]</scope>
    <source>
        <strain evidence="3 4">SCH89</strain>
    </source>
</reference>
<feature type="domain" description="Fatty acid desaturase" evidence="2">
    <location>
        <begin position="69"/>
        <end position="316"/>
    </location>
</feature>
<feature type="transmembrane region" description="Helical" evidence="1">
    <location>
        <begin position="226"/>
        <end position="245"/>
    </location>
</feature>
<dbReference type="PANTHER" id="PTHR19353">
    <property type="entry name" value="FATTY ACID DESATURASE 2"/>
    <property type="match status" value="1"/>
</dbReference>
<dbReference type="STRING" id="1280953.HOC_18986"/>
<dbReference type="Proteomes" id="UP000024942">
    <property type="component" value="Unassembled WGS sequence"/>
</dbReference>
<dbReference type="GO" id="GO:0016020">
    <property type="term" value="C:membrane"/>
    <property type="evidence" value="ECO:0007669"/>
    <property type="project" value="TreeGrafter"/>
</dbReference>
<feature type="transmembrane region" description="Helical" evidence="1">
    <location>
        <begin position="68"/>
        <end position="87"/>
    </location>
</feature>
<dbReference type="EMBL" id="ARYL01000052">
    <property type="protein sequence ID" value="KDA00745.1"/>
    <property type="molecule type" value="Genomic_DNA"/>
</dbReference>
<proteinExistence type="predicted"/>
<dbReference type="eggNOG" id="COG3239">
    <property type="taxonomic scope" value="Bacteria"/>
</dbReference>
<dbReference type="InterPro" id="IPR012171">
    <property type="entry name" value="Fatty_acid_desaturase"/>
</dbReference>
<dbReference type="GO" id="GO:0006629">
    <property type="term" value="P:lipid metabolic process"/>
    <property type="evidence" value="ECO:0007669"/>
    <property type="project" value="InterPro"/>
</dbReference>
<comment type="caution">
    <text evidence="3">The sequence shown here is derived from an EMBL/GenBank/DDBJ whole genome shotgun (WGS) entry which is preliminary data.</text>
</comment>
<name>A0A059G2E9_9PROT</name>
<dbReference type="PATRIC" id="fig|1280953.3.peg.3798"/>
<keyword evidence="1" id="KW-1133">Transmembrane helix</keyword>
<feature type="transmembrane region" description="Helical" evidence="1">
    <location>
        <begin position="165"/>
        <end position="184"/>
    </location>
</feature>
<protein>
    <submittedName>
        <fullName evidence="3">Fatty acid desaturase</fullName>
    </submittedName>
</protein>
<dbReference type="PANTHER" id="PTHR19353:SF73">
    <property type="entry name" value="FATTY ACID DESATURASE"/>
    <property type="match status" value="1"/>
</dbReference>
<dbReference type="AlphaFoldDB" id="A0A059G2E9"/>
<evidence type="ECO:0000313" key="3">
    <source>
        <dbReference type="EMBL" id="KDA00745.1"/>
    </source>
</evidence>
<dbReference type="CDD" id="cd03507">
    <property type="entry name" value="Delta12-FADS-like"/>
    <property type="match status" value="1"/>
</dbReference>
<evidence type="ECO:0000313" key="4">
    <source>
        <dbReference type="Proteomes" id="UP000024942"/>
    </source>
</evidence>
<feature type="transmembrane region" description="Helical" evidence="1">
    <location>
        <begin position="196"/>
        <end position="219"/>
    </location>
</feature>
<dbReference type="InterPro" id="IPR005804">
    <property type="entry name" value="FA_desaturase_dom"/>
</dbReference>
<keyword evidence="4" id="KW-1185">Reference proteome</keyword>
<evidence type="ECO:0000259" key="2">
    <source>
        <dbReference type="Pfam" id="PF00487"/>
    </source>
</evidence>